<proteinExistence type="predicted"/>
<dbReference type="Proteomes" id="UP001054945">
    <property type="component" value="Unassembled WGS sequence"/>
</dbReference>
<evidence type="ECO:0000313" key="2">
    <source>
        <dbReference type="EMBL" id="GIX68486.1"/>
    </source>
</evidence>
<accession>A0AAV4MAN7</accession>
<feature type="compositionally biased region" description="Basic and acidic residues" evidence="1">
    <location>
        <begin position="83"/>
        <end position="92"/>
    </location>
</feature>
<feature type="region of interest" description="Disordered" evidence="1">
    <location>
        <begin position="21"/>
        <end position="40"/>
    </location>
</feature>
<comment type="caution">
    <text evidence="2">The sequence shown here is derived from an EMBL/GenBank/DDBJ whole genome shotgun (WGS) entry which is preliminary data.</text>
</comment>
<feature type="region of interest" description="Disordered" evidence="1">
    <location>
        <begin position="82"/>
        <end position="102"/>
    </location>
</feature>
<feature type="compositionally biased region" description="Basic and acidic residues" evidence="1">
    <location>
        <begin position="26"/>
        <end position="35"/>
    </location>
</feature>
<gene>
    <name evidence="2" type="ORF">CEXT_298441</name>
</gene>
<protein>
    <submittedName>
        <fullName evidence="2">Uncharacterized protein</fullName>
    </submittedName>
</protein>
<reference evidence="2 3" key="1">
    <citation type="submission" date="2021-06" db="EMBL/GenBank/DDBJ databases">
        <title>Caerostris extrusa draft genome.</title>
        <authorList>
            <person name="Kono N."/>
            <person name="Arakawa K."/>
        </authorList>
    </citation>
    <scope>NUCLEOTIDE SEQUENCE [LARGE SCALE GENOMIC DNA]</scope>
</reference>
<evidence type="ECO:0000256" key="1">
    <source>
        <dbReference type="SAM" id="MobiDB-lite"/>
    </source>
</evidence>
<dbReference type="EMBL" id="BPLR01001966">
    <property type="protein sequence ID" value="GIX68486.1"/>
    <property type="molecule type" value="Genomic_DNA"/>
</dbReference>
<evidence type="ECO:0000313" key="3">
    <source>
        <dbReference type="Proteomes" id="UP001054945"/>
    </source>
</evidence>
<sequence>MHFLPCLSRERVFREKPASLHCGMDTGEHGRRADAPQHSQRARRLGDLWREYLLAVPAVLHLPKEAAGPGISVGHLTTTSVRDLFHPEEPPPERGAAPPSYESAVCLKRVQVEEPPSYETAVATKSLSSYCPHSLNT</sequence>
<keyword evidence="3" id="KW-1185">Reference proteome</keyword>
<dbReference type="AlphaFoldDB" id="A0AAV4MAN7"/>
<name>A0AAV4MAN7_CAEEX</name>
<organism evidence="2 3">
    <name type="scientific">Caerostris extrusa</name>
    <name type="common">Bark spider</name>
    <name type="synonym">Caerostris bankana</name>
    <dbReference type="NCBI Taxonomy" id="172846"/>
    <lineage>
        <taxon>Eukaryota</taxon>
        <taxon>Metazoa</taxon>
        <taxon>Ecdysozoa</taxon>
        <taxon>Arthropoda</taxon>
        <taxon>Chelicerata</taxon>
        <taxon>Arachnida</taxon>
        <taxon>Araneae</taxon>
        <taxon>Araneomorphae</taxon>
        <taxon>Entelegynae</taxon>
        <taxon>Araneoidea</taxon>
        <taxon>Araneidae</taxon>
        <taxon>Caerostris</taxon>
    </lineage>
</organism>